<keyword evidence="4 7" id="KW-0812">Transmembrane</keyword>
<dbReference type="GO" id="GO:0015297">
    <property type="term" value="F:antiporter activity"/>
    <property type="evidence" value="ECO:0007669"/>
    <property type="project" value="InterPro"/>
</dbReference>
<keyword evidence="6 7" id="KW-0472">Membrane</keyword>
<gene>
    <name evidence="8" type="ORF">GNP93_02290</name>
</gene>
<feature type="transmembrane region" description="Helical" evidence="7">
    <location>
        <begin position="345"/>
        <end position="362"/>
    </location>
</feature>
<dbReference type="GO" id="GO:0042910">
    <property type="term" value="F:xenobiotic transmembrane transporter activity"/>
    <property type="evidence" value="ECO:0007669"/>
    <property type="project" value="InterPro"/>
</dbReference>
<evidence type="ECO:0000256" key="7">
    <source>
        <dbReference type="SAM" id="Phobius"/>
    </source>
</evidence>
<feature type="transmembrane region" description="Helical" evidence="7">
    <location>
        <begin position="235"/>
        <end position="260"/>
    </location>
</feature>
<evidence type="ECO:0000256" key="4">
    <source>
        <dbReference type="ARBA" id="ARBA00022692"/>
    </source>
</evidence>
<feature type="transmembrane region" description="Helical" evidence="7">
    <location>
        <begin position="93"/>
        <end position="116"/>
    </location>
</feature>
<dbReference type="InterPro" id="IPR047135">
    <property type="entry name" value="YsiQ"/>
</dbReference>
<keyword evidence="5 7" id="KW-1133">Transmembrane helix</keyword>
<dbReference type="InterPro" id="IPR048279">
    <property type="entry name" value="MdtK-like"/>
</dbReference>
<dbReference type="Proteomes" id="UP000450917">
    <property type="component" value="Unassembled WGS sequence"/>
</dbReference>
<evidence type="ECO:0000313" key="9">
    <source>
        <dbReference type="Proteomes" id="UP000450917"/>
    </source>
</evidence>
<organism evidence="8 9">
    <name type="scientific">Paenibacillus validus</name>
    <dbReference type="NCBI Taxonomy" id="44253"/>
    <lineage>
        <taxon>Bacteria</taxon>
        <taxon>Bacillati</taxon>
        <taxon>Bacillota</taxon>
        <taxon>Bacilli</taxon>
        <taxon>Bacillales</taxon>
        <taxon>Paenibacillaceae</taxon>
        <taxon>Paenibacillus</taxon>
    </lineage>
</organism>
<reference evidence="8 9" key="1">
    <citation type="submission" date="2019-11" db="EMBL/GenBank/DDBJ databases">
        <title>Draft genome sequences of five Paenibacillus species of dairy origin.</title>
        <authorList>
            <person name="Olajide A.M."/>
            <person name="Chen S."/>
            <person name="Lapointe G."/>
        </authorList>
    </citation>
    <scope>NUCLEOTIDE SEQUENCE [LARGE SCALE GENOMIC DNA]</scope>
    <source>
        <strain evidence="8 9">2CS3</strain>
    </source>
</reference>
<feature type="transmembrane region" description="Helical" evidence="7">
    <location>
        <begin position="128"/>
        <end position="149"/>
    </location>
</feature>
<dbReference type="GO" id="GO:0005886">
    <property type="term" value="C:plasma membrane"/>
    <property type="evidence" value="ECO:0007669"/>
    <property type="project" value="UniProtKB-SubCell"/>
</dbReference>
<evidence type="ECO:0000313" key="8">
    <source>
        <dbReference type="EMBL" id="MUG69499.1"/>
    </source>
</evidence>
<dbReference type="NCBIfam" id="TIGR00797">
    <property type="entry name" value="matE"/>
    <property type="match status" value="1"/>
</dbReference>
<feature type="transmembrane region" description="Helical" evidence="7">
    <location>
        <begin position="280"/>
        <end position="300"/>
    </location>
</feature>
<dbReference type="PANTHER" id="PTHR42925:SF2">
    <property type="entry name" value="NA+ DRIVEN MULTIDRUG EFFLUX PUMP"/>
    <property type="match status" value="1"/>
</dbReference>
<dbReference type="PANTHER" id="PTHR42925">
    <property type="entry name" value="MULTIDRUG AND TOXIN EFFLUX PROTEIN MATE FAMILY"/>
    <property type="match status" value="1"/>
</dbReference>
<name>A0A7X2Z717_9BACL</name>
<evidence type="ECO:0000256" key="1">
    <source>
        <dbReference type="ARBA" id="ARBA00004651"/>
    </source>
</evidence>
<feature type="transmembrane region" description="Helical" evidence="7">
    <location>
        <begin position="12"/>
        <end position="33"/>
    </location>
</feature>
<comment type="caution">
    <text evidence="8">The sequence shown here is derived from an EMBL/GenBank/DDBJ whole genome shotgun (WGS) entry which is preliminary data.</text>
</comment>
<keyword evidence="2" id="KW-0813">Transport</keyword>
<evidence type="ECO:0000256" key="3">
    <source>
        <dbReference type="ARBA" id="ARBA00022475"/>
    </source>
</evidence>
<comment type="subcellular location">
    <subcellularLocation>
        <location evidence="1">Cell membrane</location>
        <topology evidence="1">Multi-pass membrane protein</topology>
    </subcellularLocation>
</comment>
<feature type="transmembrane region" description="Helical" evidence="7">
    <location>
        <begin position="192"/>
        <end position="214"/>
    </location>
</feature>
<keyword evidence="3" id="KW-1003">Cell membrane</keyword>
<feature type="transmembrane region" description="Helical" evidence="7">
    <location>
        <begin position="409"/>
        <end position="431"/>
    </location>
</feature>
<proteinExistence type="predicted"/>
<dbReference type="Pfam" id="PF01554">
    <property type="entry name" value="MatE"/>
    <property type="match status" value="2"/>
</dbReference>
<protein>
    <submittedName>
        <fullName evidence="8">MATE family efflux transporter</fullName>
    </submittedName>
</protein>
<dbReference type="CDD" id="cd13134">
    <property type="entry name" value="MATE_like_8"/>
    <property type="match status" value="1"/>
</dbReference>
<dbReference type="PIRSF" id="PIRSF006603">
    <property type="entry name" value="DinF"/>
    <property type="match status" value="1"/>
</dbReference>
<evidence type="ECO:0000256" key="5">
    <source>
        <dbReference type="ARBA" id="ARBA00022989"/>
    </source>
</evidence>
<keyword evidence="9" id="KW-1185">Reference proteome</keyword>
<feature type="transmembrane region" description="Helical" evidence="7">
    <location>
        <begin position="53"/>
        <end position="72"/>
    </location>
</feature>
<evidence type="ECO:0000256" key="2">
    <source>
        <dbReference type="ARBA" id="ARBA00022448"/>
    </source>
</evidence>
<dbReference type="EMBL" id="WNZX01000001">
    <property type="protein sequence ID" value="MUG69499.1"/>
    <property type="molecule type" value="Genomic_DNA"/>
</dbReference>
<feature type="transmembrane region" description="Helical" evidence="7">
    <location>
        <begin position="383"/>
        <end position="403"/>
    </location>
</feature>
<evidence type="ECO:0000256" key="6">
    <source>
        <dbReference type="ARBA" id="ARBA00023136"/>
    </source>
</evidence>
<feature type="transmembrane region" description="Helical" evidence="7">
    <location>
        <begin position="312"/>
        <end position="333"/>
    </location>
</feature>
<dbReference type="RefSeq" id="WP_155613887.1">
    <property type="nucleotide sequence ID" value="NZ_WNZX01000001.1"/>
</dbReference>
<sequence length="455" mass="49087">MTDTHKKMTLWALAWPVFIEMFLQFLLGTADTFMVSRISDDAVAVVGISNQLFNAVTILFAAVAGGAGVLIAQRIGAQRNEDARKIGIMTVKASIVIGLGLSVLLYFGAARVAALLQLEVSLLPLAKTYIAIVGGGMVLTAVMSTLSTVIRSTGDTRTPMFVAIGMNVVHIILNYLLIYGTFGFPALGLEGAALSTVMSRLVASIVLIIVWAGAFSRRLEWSDWKLYDRPMFREVLRIGWPLGLNMASWFFSQLVIYAFVAKLGASALAARTYMNTLESFCFLLGFSVALAVQIQIAYLYGAGRKEEAYRSAYRATGSGLVIVLIGALLLYVLGESILSFFTQDAGILAIGLSLLGLNLILQPGKMVNMAMGNALIAIGDTRFVVYNGFFSMWIVAVGLSYVLGIQSGWGLIGIYTAMIADEYLRGLLVTVRWSSKKALNKSLTPPDAAQVAVHP</sequence>
<dbReference type="AlphaFoldDB" id="A0A7X2Z717"/>
<accession>A0A7X2Z717</accession>
<dbReference type="InterPro" id="IPR002528">
    <property type="entry name" value="MATE_fam"/>
</dbReference>
<feature type="transmembrane region" description="Helical" evidence="7">
    <location>
        <begin position="161"/>
        <end position="180"/>
    </location>
</feature>